<dbReference type="AlphaFoldDB" id="X6L9U3"/>
<feature type="non-terminal residue" evidence="1">
    <location>
        <position position="403"/>
    </location>
</feature>
<accession>X6L9U3</accession>
<protein>
    <submittedName>
        <fullName evidence="1">Uncharacterized protein</fullName>
    </submittedName>
</protein>
<reference evidence="1 2" key="1">
    <citation type="journal article" date="2013" name="Curr. Biol.">
        <title>The Genome of the Foraminiferan Reticulomyxa filosa.</title>
        <authorList>
            <person name="Glockner G."/>
            <person name="Hulsmann N."/>
            <person name="Schleicher M."/>
            <person name="Noegel A.A."/>
            <person name="Eichinger L."/>
            <person name="Gallinger C."/>
            <person name="Pawlowski J."/>
            <person name="Sierra R."/>
            <person name="Euteneuer U."/>
            <person name="Pillet L."/>
            <person name="Moustafa A."/>
            <person name="Platzer M."/>
            <person name="Groth M."/>
            <person name="Szafranski K."/>
            <person name="Schliwa M."/>
        </authorList>
    </citation>
    <scope>NUCLEOTIDE SEQUENCE [LARGE SCALE GENOMIC DNA]</scope>
</reference>
<evidence type="ECO:0000313" key="1">
    <source>
        <dbReference type="EMBL" id="ETN98140.1"/>
    </source>
</evidence>
<proteinExistence type="predicted"/>
<dbReference type="EMBL" id="ASPP01047530">
    <property type="protein sequence ID" value="ETN98140.1"/>
    <property type="molecule type" value="Genomic_DNA"/>
</dbReference>
<sequence length="403" mass="45750">MKILCTENKAWSRSAIIRITRKKVNINLNCFQKYITTFFLRRGFVKRKRPSVSCVCFVGVCKFARNMDNSKQDPNVTSNAVSLEKLNNSQLITLLLTERETTKNLQTELASVKVKIVQLEDSLVIVFREYREFLKRNELVVPGDTSPKVKTVAEDTCPTCGQYLQSKRFFETPNGRSEGAKPERCDKATIRSCVATSDCFDEVKEKEGQDDDDDNAKKIAQMKCQELVCNTDLVYEVDSTIETPRSEVEFVVTPIHSQPIIQLSTNQKNSEDDSDYPNCNTIETLHHKRNLTPMQLDTPRFVASIDECTGDDIKNESDISTPPINASTHGYSNGVVKEMGRLSRKEQEIVSFEVVKKDTNVAVKESKEPSNSAYYDVKDIFAYLGVDKQHGKQTKFQSIVQEF</sequence>
<evidence type="ECO:0000313" key="2">
    <source>
        <dbReference type="Proteomes" id="UP000023152"/>
    </source>
</evidence>
<comment type="caution">
    <text evidence="1">The sequence shown here is derived from an EMBL/GenBank/DDBJ whole genome shotgun (WGS) entry which is preliminary data.</text>
</comment>
<name>X6L9U3_RETFI</name>
<organism evidence="1 2">
    <name type="scientific">Reticulomyxa filosa</name>
    <dbReference type="NCBI Taxonomy" id="46433"/>
    <lineage>
        <taxon>Eukaryota</taxon>
        <taxon>Sar</taxon>
        <taxon>Rhizaria</taxon>
        <taxon>Retaria</taxon>
        <taxon>Foraminifera</taxon>
        <taxon>Monothalamids</taxon>
        <taxon>Reticulomyxidae</taxon>
        <taxon>Reticulomyxa</taxon>
    </lineage>
</organism>
<gene>
    <name evidence="1" type="ORF">RFI_39378</name>
</gene>
<keyword evidence="2" id="KW-1185">Reference proteome</keyword>
<dbReference type="Proteomes" id="UP000023152">
    <property type="component" value="Unassembled WGS sequence"/>
</dbReference>